<evidence type="ECO:0000259" key="7">
    <source>
        <dbReference type="PROSITE" id="PS01159"/>
    </source>
</evidence>
<dbReference type="InterPro" id="IPR031325">
    <property type="entry name" value="RHS_repeat"/>
</dbReference>
<evidence type="ECO:0000256" key="6">
    <source>
        <dbReference type="SAM" id="SignalP"/>
    </source>
</evidence>
<evidence type="ECO:0000256" key="1">
    <source>
        <dbReference type="ARBA" id="ARBA00004613"/>
    </source>
</evidence>
<dbReference type="Pfam" id="PF05593">
    <property type="entry name" value="RHS_repeat"/>
    <property type="match status" value="2"/>
</dbReference>
<evidence type="ECO:0000313" key="8">
    <source>
        <dbReference type="EMBL" id="RSM43598.1"/>
    </source>
</evidence>
<dbReference type="InterPro" id="IPR050708">
    <property type="entry name" value="T6SS_VgrG/RHS"/>
</dbReference>
<evidence type="ECO:0000256" key="2">
    <source>
        <dbReference type="ARBA" id="ARBA00022525"/>
    </source>
</evidence>
<gene>
    <name evidence="8" type="ORF">DMA12_18580</name>
</gene>
<keyword evidence="4" id="KW-0843">Virulence</keyword>
<dbReference type="InterPro" id="IPR001202">
    <property type="entry name" value="WW_dom"/>
</dbReference>
<dbReference type="NCBIfam" id="TIGR03696">
    <property type="entry name" value="Rhs_assc_core"/>
    <property type="match status" value="1"/>
</dbReference>
<sequence length="1857" mass="199209">MFPKRSRRTSRGVTLVVSLSLAFTGVSSLWTAAFAATGPSVPLPGVSSTPVSRQQMDSRGADQASGDALHGDQLANATPAGESNIAATPISPSASWSVATQSGDFSWSYPLRVPPAPGGFEPDLALSYSSSAVDGHTSATNNQASWIGDGWSLAPGYVERAYGACFSDTEGGTTPPKNGDLCWKNENATALYGSGGGQLIRDDATGAWHPKSDDGSRVEKLTGADNGDNDGEYWKITTVDGTQYFFGSQKDAKSSWTVPVFGDDANEPCHAATFDASHCLQTWRWNLDKVVDRNGNVIRYTYEPEANSYGMNVKDAAVSYTRGGSLARADYGLREGSTAPATGRVLFTTADRCVPGSDCVPSKTGNWPDVPWDENCAAATCKDHYTPTFWSTKRLAKITAQVLRGSDYTDVDAWTLDQQFPDPGDGGKAALWLKGVTHTGLVGGSAALPAVTFEGVKLPNRVLKEDGVGPLIRYRVSGIVSETGGVTSVHYAPPDCTANAVPENNTQRCFQSKWSKKDWAERTDWFHKYVVDTVTTSDRISANPEQVTSYEYLDGAAWHFGQSEFVKDDKKTWDEFRGYGRVRVHQGKPADPAGPVTTTEERYYRGMDGDHLPGGTRAVSVTDSEGGTRPDADWLAGFPLESQTFNGDAVLTKKIGTPVWQGPTATHGALKSYFVGTGSVDGYTARNGGGWRKSRLETTYDDKGQPIKVDDLGDTATASDDLCVTTTYARDNDLWLMTLPSRVETVSVHCGTTPVFPDNAVTDDLTTYDGRGNAIKEEALDAHPASGPHYVTKASVTYDDYGRLMTASDALGRTAKTEYTGLPVTATKLTNALGQVTTSTLEPAWGLPVKVTDPNQRVAETRFDPLGRVAEAWLPNRPRADNAGNAQFTYLIRNDGPSVITTSKVGPNGNYTSSNTLYDGLARVRQVQQPTNGGRLLVDTRYDSQGRQFKTTQPYFNDGAVDDKLWVASDTEVPGLTFTEYDAAGRVSASIQKAAGQEKWRTTTTYDADRTNVTPPRGATPATTIVDARGRTTELWQYHGTTADGEHDVTKYGYTPSGQQSSLTDPAGNTWRWTYDLLGRQVRSDDVDRGTSRRAYDDAGQLVSATDGRNTTLSYVYDKLGRKTETHSGAATGPLVEKFTYDTVPFAIGKLASSTRYVGGTAYTSSVDAYSPLYQPMQTTTSIPQPEGLLAGNYTSYLGYNPDGSVKGEAYAAAGGLPAETLMHVYDDLGRPTTSSGGYDGNTDEFVTGTDYTRYGEPQRIQLGDTGKRAWLSYYYDTNTRRLNRSIVDAEVPAPMQDDLNYAYDPAGNITSIADTPQGRAADVQCFAYDYLRRLSDAWTPSGGCAATRDAATLNGPAPYWQSFTYDKVGNRLTAVQHGKTGNVTQTSSYPASGHLVQSVKTEGTQGGPSTTTYGYDAAGNTTARAGQQLEWDAEGHLTKVTEAGVSTEFLYDASGTRLIRRDPTGSTLYLPGQELRADKATARVTVSRYYTHGGKTVAVRTAKGISWLADDHQGTPRLAIDSATLKVTPRRQDPFGSPRGPAADIPGDRGFVGGTEDTSIGLTGVGAREYDAASGRFLSTDPLLNPGDPQQLQGYAYANNSPVSFSDPSGMIASGPDGECAKFCAYKPGHNPATNSQPDLEWNVHNCPSGEYYCKAQHGHGPKTKGCPDGAKSCNYVKGTKAPWEIRQEEENERAKQINEAIRKSGMIEHIPEHGWFEISNVAKFETGSICLQNQIGALVEVGWKGCVNWDNHGITFSGGANLSLTVGGGEKLSFVLKLSHGAMADQVDSGISLEGKAGFEGTLGLGAGLQGGVDAAIVGGPSTEFLQYEFTMGAHVSVASVGLSGGLNSGYVIRH</sequence>
<dbReference type="GO" id="GO:0005737">
    <property type="term" value="C:cytoplasm"/>
    <property type="evidence" value="ECO:0007669"/>
    <property type="project" value="InterPro"/>
</dbReference>
<evidence type="ECO:0000256" key="3">
    <source>
        <dbReference type="ARBA" id="ARBA00022737"/>
    </source>
</evidence>
<comment type="subcellular location">
    <subcellularLocation>
        <location evidence="1">Secreted</location>
    </subcellularLocation>
</comment>
<dbReference type="GO" id="GO:0005576">
    <property type="term" value="C:extracellular region"/>
    <property type="evidence" value="ECO:0007669"/>
    <property type="project" value="UniProtKB-SubCell"/>
</dbReference>
<dbReference type="InterPro" id="IPR022385">
    <property type="entry name" value="Rhs_assc_core"/>
</dbReference>
<evidence type="ECO:0000313" key="9">
    <source>
        <dbReference type="Proteomes" id="UP000286716"/>
    </source>
</evidence>
<reference evidence="8 9" key="1">
    <citation type="submission" date="2018-05" db="EMBL/GenBank/DDBJ databases">
        <title>Evolution of GPA BGCs.</title>
        <authorList>
            <person name="Waglechner N."/>
            <person name="Wright G.D."/>
        </authorList>
    </citation>
    <scope>NUCLEOTIDE SEQUENCE [LARGE SCALE GENOMIC DNA]</scope>
    <source>
        <strain evidence="8 9">DSM 5908</strain>
    </source>
</reference>
<feature type="domain" description="WW" evidence="7">
    <location>
        <begin position="234"/>
        <end position="259"/>
    </location>
</feature>
<dbReference type="Pfam" id="PF25023">
    <property type="entry name" value="TEN_YD-shell"/>
    <property type="match status" value="1"/>
</dbReference>
<keyword evidence="3" id="KW-0677">Repeat</keyword>
<keyword evidence="2" id="KW-0964">Secreted</keyword>
<feature type="compositionally biased region" description="Polar residues" evidence="5">
    <location>
        <begin position="46"/>
        <end position="57"/>
    </location>
</feature>
<dbReference type="PANTHER" id="PTHR32305:SF17">
    <property type="entry name" value="TRNA NUCLEASE WAPA"/>
    <property type="match status" value="1"/>
</dbReference>
<protein>
    <submittedName>
        <fullName evidence="8">Type IV secretion protein Rhs</fullName>
    </submittedName>
</protein>
<feature type="region of interest" description="Disordered" evidence="5">
    <location>
        <begin position="1530"/>
        <end position="1552"/>
    </location>
</feature>
<dbReference type="Proteomes" id="UP000286716">
    <property type="component" value="Unassembled WGS sequence"/>
</dbReference>
<dbReference type="InterPro" id="IPR006530">
    <property type="entry name" value="YD"/>
</dbReference>
<dbReference type="Pfam" id="PF03534">
    <property type="entry name" value="SpvB"/>
    <property type="match status" value="1"/>
</dbReference>
<dbReference type="PROSITE" id="PS01159">
    <property type="entry name" value="WW_DOMAIN_1"/>
    <property type="match status" value="1"/>
</dbReference>
<proteinExistence type="predicted"/>
<dbReference type="PANTHER" id="PTHR32305">
    <property type="match status" value="1"/>
</dbReference>
<dbReference type="InterPro" id="IPR056823">
    <property type="entry name" value="TEN-like_YD-shell"/>
</dbReference>
<organism evidence="8 9">
    <name type="scientific">Amycolatopsis balhimycina DSM 5908</name>
    <dbReference type="NCBI Taxonomy" id="1081091"/>
    <lineage>
        <taxon>Bacteria</taxon>
        <taxon>Bacillati</taxon>
        <taxon>Actinomycetota</taxon>
        <taxon>Actinomycetes</taxon>
        <taxon>Pseudonocardiales</taxon>
        <taxon>Pseudonocardiaceae</taxon>
        <taxon>Amycolatopsis</taxon>
    </lineage>
</organism>
<dbReference type="NCBIfam" id="TIGR01643">
    <property type="entry name" value="YD_repeat_2x"/>
    <property type="match status" value="3"/>
</dbReference>
<evidence type="ECO:0000256" key="5">
    <source>
        <dbReference type="SAM" id="MobiDB-lite"/>
    </source>
</evidence>
<dbReference type="Gene3D" id="2.180.10.10">
    <property type="entry name" value="RHS repeat-associated core"/>
    <property type="match status" value="2"/>
</dbReference>
<evidence type="ECO:0000256" key="4">
    <source>
        <dbReference type="ARBA" id="ARBA00023026"/>
    </source>
</evidence>
<keyword evidence="9" id="KW-1185">Reference proteome</keyword>
<feature type="signal peptide" evidence="6">
    <location>
        <begin position="1"/>
        <end position="35"/>
    </location>
</feature>
<feature type="chain" id="PRO_5019367428" evidence="6">
    <location>
        <begin position="36"/>
        <end position="1857"/>
    </location>
</feature>
<comment type="caution">
    <text evidence="8">The sequence shown here is derived from an EMBL/GenBank/DDBJ whole genome shotgun (WGS) entry which is preliminary data.</text>
</comment>
<feature type="region of interest" description="Disordered" evidence="5">
    <location>
        <begin position="41"/>
        <end position="76"/>
    </location>
</feature>
<dbReference type="OrthoDB" id="291011at2"/>
<accession>A0A428WKJ7</accession>
<dbReference type="InterPro" id="IPR003284">
    <property type="entry name" value="Sal_SpvB"/>
</dbReference>
<dbReference type="EMBL" id="QHHU01000024">
    <property type="protein sequence ID" value="RSM43598.1"/>
    <property type="molecule type" value="Genomic_DNA"/>
</dbReference>
<name>A0A428WKJ7_AMYBA</name>
<keyword evidence="6" id="KW-0732">Signal</keyword>